<dbReference type="InterPro" id="IPR043129">
    <property type="entry name" value="ATPase_NBD"/>
</dbReference>
<dbReference type="InterPro" id="IPR050406">
    <property type="entry name" value="FGGY_Carb_Kinase"/>
</dbReference>
<evidence type="ECO:0000259" key="5">
    <source>
        <dbReference type="Pfam" id="PF02782"/>
    </source>
</evidence>
<dbReference type="Pfam" id="PF02782">
    <property type="entry name" value="FGGY_C"/>
    <property type="match status" value="1"/>
</dbReference>
<protein>
    <submittedName>
        <fullName evidence="6">Xylulokinase</fullName>
    </submittedName>
</protein>
<evidence type="ECO:0000313" key="6">
    <source>
        <dbReference type="EMBL" id="PJJ58714.1"/>
    </source>
</evidence>
<dbReference type="GO" id="GO:0016301">
    <property type="term" value="F:kinase activity"/>
    <property type="evidence" value="ECO:0007669"/>
    <property type="project" value="UniProtKB-KW"/>
</dbReference>
<dbReference type="PANTHER" id="PTHR43095">
    <property type="entry name" value="SUGAR KINASE"/>
    <property type="match status" value="1"/>
</dbReference>
<evidence type="ECO:0000256" key="3">
    <source>
        <dbReference type="ARBA" id="ARBA00022777"/>
    </source>
</evidence>
<dbReference type="CDD" id="cd07809">
    <property type="entry name" value="ASKHA_NBD_FGGY_BaXK-like"/>
    <property type="match status" value="1"/>
</dbReference>
<dbReference type="GO" id="GO:0005975">
    <property type="term" value="P:carbohydrate metabolic process"/>
    <property type="evidence" value="ECO:0007669"/>
    <property type="project" value="InterPro"/>
</dbReference>
<comment type="caution">
    <text evidence="6">The sequence shown here is derived from an EMBL/GenBank/DDBJ whole genome shotgun (WGS) entry which is preliminary data.</text>
</comment>
<accession>A0A2M9BL91</accession>
<dbReference type="InterPro" id="IPR000577">
    <property type="entry name" value="Carb_kinase_FGGY"/>
</dbReference>
<keyword evidence="3 6" id="KW-0418">Kinase</keyword>
<dbReference type="Proteomes" id="UP000228535">
    <property type="component" value="Unassembled WGS sequence"/>
</dbReference>
<keyword evidence="2" id="KW-0808">Transferase</keyword>
<gene>
    <name evidence="6" type="ORF">CLV45_0124</name>
</gene>
<reference evidence="6 7" key="1">
    <citation type="submission" date="2017-11" db="EMBL/GenBank/DDBJ databases">
        <title>Genomic Encyclopedia of Archaeal and Bacterial Type Strains, Phase II (KMG-II): From Individual Species to Whole Genera.</title>
        <authorList>
            <person name="Goeker M."/>
        </authorList>
    </citation>
    <scope>NUCLEOTIDE SEQUENCE [LARGE SCALE GENOMIC DNA]</scope>
    <source>
        <strain evidence="6 7">DSM 11115</strain>
    </source>
</reference>
<dbReference type="PANTHER" id="PTHR43095:SF5">
    <property type="entry name" value="XYLULOSE KINASE"/>
    <property type="match status" value="1"/>
</dbReference>
<evidence type="ECO:0000259" key="4">
    <source>
        <dbReference type="Pfam" id="PF00370"/>
    </source>
</evidence>
<dbReference type="SUPFAM" id="SSF53067">
    <property type="entry name" value="Actin-like ATPase domain"/>
    <property type="match status" value="2"/>
</dbReference>
<sequence>MLAVPNPMKYLLGYDIGSSSIKASLLNIATGRCVASVTSPKKEMEITALQPDWAEQRPERWWQEVVNATLQLRADHDFDTALIAGIGITYQMHGLVLVDKDGEVLRPAIIWCDSRAVDYGNQAFQDLGQQYCLDNFLNSPGNFTASKLKWVRENEPAIYERIHKIQLPGDYIAFKLTGQLQTTVSGLSEGVFWNFKQQAIAQELLDYYGISSALLPEVVDTFSVQGQLTPEAARELGLTAGTPISYRAGDQPNNAFSLNVLQAGEIAATAGTSGVVYGINETMTSDSRSRVNSFVHVNSTPEQPKNGVLMCMNGTGILNSWLRKVLGDISYEDMNQLAAQAPVGSDGLTFLPFGNGAERILENRQLEAELRGLNFNQHGRVHVARAAQEGIVFALNYGVDIMRQSGVQVRKVRAGNANMFLSPIFREAFVNSAGVELELLNTDAAQGAARGAGVGAGIYASTNEAFNGLERILTLEPTAELQEQYQAAYTRWQSILNQIVPLPTTPRHVIQHAF</sequence>
<feature type="domain" description="Carbohydrate kinase FGGY N-terminal" evidence="4">
    <location>
        <begin position="10"/>
        <end position="255"/>
    </location>
</feature>
<dbReference type="InterPro" id="IPR018485">
    <property type="entry name" value="FGGY_C"/>
</dbReference>
<dbReference type="EMBL" id="PGFA01000001">
    <property type="protein sequence ID" value="PJJ58714.1"/>
    <property type="molecule type" value="Genomic_DNA"/>
</dbReference>
<dbReference type="AlphaFoldDB" id="A0A2M9BL91"/>
<feature type="domain" description="Carbohydrate kinase FGGY C-terminal" evidence="5">
    <location>
        <begin position="267"/>
        <end position="413"/>
    </location>
</feature>
<dbReference type="Gene3D" id="3.30.420.40">
    <property type="match status" value="2"/>
</dbReference>
<evidence type="ECO:0000256" key="2">
    <source>
        <dbReference type="ARBA" id="ARBA00022679"/>
    </source>
</evidence>
<evidence type="ECO:0000256" key="1">
    <source>
        <dbReference type="ARBA" id="ARBA00009156"/>
    </source>
</evidence>
<name>A0A2M9BL91_9BACT</name>
<keyword evidence="7" id="KW-1185">Reference proteome</keyword>
<evidence type="ECO:0000313" key="7">
    <source>
        <dbReference type="Proteomes" id="UP000228535"/>
    </source>
</evidence>
<dbReference type="InterPro" id="IPR018484">
    <property type="entry name" value="FGGY_N"/>
</dbReference>
<dbReference type="PIRSF" id="PIRSF000538">
    <property type="entry name" value="GlpK"/>
    <property type="match status" value="1"/>
</dbReference>
<dbReference type="Pfam" id="PF00370">
    <property type="entry name" value="FGGY_N"/>
    <property type="match status" value="1"/>
</dbReference>
<organism evidence="6 7">
    <name type="scientific">Hymenobacter chitinivorans DSM 11115</name>
    <dbReference type="NCBI Taxonomy" id="1121954"/>
    <lineage>
        <taxon>Bacteria</taxon>
        <taxon>Pseudomonadati</taxon>
        <taxon>Bacteroidota</taxon>
        <taxon>Cytophagia</taxon>
        <taxon>Cytophagales</taxon>
        <taxon>Hymenobacteraceae</taxon>
        <taxon>Hymenobacter</taxon>
    </lineage>
</organism>
<proteinExistence type="inferred from homology"/>
<comment type="similarity">
    <text evidence="1">Belongs to the FGGY kinase family.</text>
</comment>